<evidence type="ECO:0000256" key="1">
    <source>
        <dbReference type="SAM" id="Phobius"/>
    </source>
</evidence>
<proteinExistence type="predicted"/>
<keyword evidence="3" id="KW-1185">Reference proteome</keyword>
<organism evidence="2 3">
    <name type="scientific">Corynebacterium casei LMG S-19264</name>
    <dbReference type="NCBI Taxonomy" id="1285583"/>
    <lineage>
        <taxon>Bacteria</taxon>
        <taxon>Bacillati</taxon>
        <taxon>Actinomycetota</taxon>
        <taxon>Actinomycetes</taxon>
        <taxon>Mycobacteriales</taxon>
        <taxon>Corynebacteriaceae</taxon>
        <taxon>Corynebacterium</taxon>
    </lineage>
</organism>
<keyword evidence="1" id="KW-0472">Membrane</keyword>
<protein>
    <recommendedName>
        <fullName evidence="4">Secreted protein</fullName>
    </recommendedName>
</protein>
<name>A0ABM5PSN6_9CORY</name>
<gene>
    <name evidence="2" type="ORF">CCASEI_12525</name>
</gene>
<feature type="transmembrane region" description="Helical" evidence="1">
    <location>
        <begin position="7"/>
        <end position="30"/>
    </location>
</feature>
<keyword evidence="1" id="KW-0812">Transmembrane</keyword>
<keyword evidence="1" id="KW-1133">Transmembrane helix</keyword>
<dbReference type="EMBL" id="CP004350">
    <property type="protein sequence ID" value="AHI21055.1"/>
    <property type="molecule type" value="Genomic_DNA"/>
</dbReference>
<evidence type="ECO:0008006" key="4">
    <source>
        <dbReference type="Google" id="ProtNLM"/>
    </source>
</evidence>
<sequence length="89" mass="10432">MTPRKYLMRMVISCGIFFIISTVILAFFFALGRGHMINTQDVLPWIGAAFVSCFFTYFWAKRNSKELRERQNLWGPDSPTHNPSVRKRD</sequence>
<feature type="transmembrane region" description="Helical" evidence="1">
    <location>
        <begin position="42"/>
        <end position="60"/>
    </location>
</feature>
<reference evidence="3" key="1">
    <citation type="submission" date="2013-02" db="EMBL/GenBank/DDBJ databases">
        <title>The complete genome sequence of Corynebacterium casei LMG S-19264 (=DSM 44701).</title>
        <authorList>
            <person name="Ruckert C."/>
            <person name="Albersmeier A."/>
            <person name="Kalinowski J."/>
        </authorList>
    </citation>
    <scope>NUCLEOTIDE SEQUENCE [LARGE SCALE GENOMIC DNA]</scope>
    <source>
        <strain evidence="3">LMG S-19264</strain>
    </source>
</reference>
<evidence type="ECO:0000313" key="3">
    <source>
        <dbReference type="Proteomes" id="UP000019226"/>
    </source>
</evidence>
<dbReference type="Proteomes" id="UP000019226">
    <property type="component" value="Chromosome"/>
</dbReference>
<accession>A0ABM5PSN6</accession>
<evidence type="ECO:0000313" key="2">
    <source>
        <dbReference type="EMBL" id="AHI21055.1"/>
    </source>
</evidence>